<dbReference type="Gene3D" id="3.30.70.240">
    <property type="match status" value="1"/>
</dbReference>
<dbReference type="GO" id="GO:0005525">
    <property type="term" value="F:GTP binding"/>
    <property type="evidence" value="ECO:0007669"/>
    <property type="project" value="UniProtKB-UniRule"/>
</dbReference>
<feature type="domain" description="Tr-type G" evidence="6">
    <location>
        <begin position="18"/>
        <end position="310"/>
    </location>
</feature>
<sequence length="819" mass="90290">MKFQIARFGSRLFSTGLDKIRNIGIIAHIDAGKTTTTERMLYYSGSISKLGDVDQGDTVTDYLETERNRGITIQSAAVTIPWNKYKINLIDTPGHSDFTFEVIRSLRVLDGVVTILDAVAGVEAQTEKVWKQAKDMNIPSIVYINKMDRDGANFNRTVRQIVSKLATRVVLCNIPYFLKDLKTQSHRFVGVVDIFQGTLLKYHEKDDGNNVQVVPLNELSESKDYGQVNQDVMKLREAAVETLGEFDDRIVDSYLETEDYMKVPTSILHEALAKATISQDVVPIFCGSSFKNIGVQPLMDGVSLYLPNPGESQKPSVYSPVASVPVKIDPKTGCVINNNKNLCVAFAFKVITHPTRGLLTFVRVYSGILKSNSKVINTQTGDKFNIGKLMVMHGDKPHDVDQLGVGNIGVISINVENKKISTGDTLVCHTLKKSADGLHKNEKGLKLLPIEVPPPMFSVSLQPMTAGDRRGLDQSLNTLLMEDPSLHVHVDEDSGQTILSGMGELHLDIATTRLRDDLGARMETGKVMINYKETILKPTAPVAKTVEDSAFKKGQFEITLSLDSFQGKSEDTGLISKDSEGAILLNDNNLVIFEPDCEPDFILEKVRRVSKGDQDWDLPMTLENIKNTIISSIAASLQVGGPVAGLSMHSMIVRVHKWEIPQDFDKVSSLVTLVRQAISTSIGQLNEKQTTLMEPIMDVAVHVGDTDLGTVSQDLSTARAAQVHSIDDELDSTSSEKLYWAKDLAENIPLPQDPADLASGRHSSPISGRKVIRAITPLKEMMGYLPKLKSLTRGHGSYDMVYSGMQRVAPERLKVILDE</sequence>
<comment type="similarity">
    <text evidence="5">Belongs to the TRAFAC class translation factor GTPase superfamily. Classic translation factor GTPase family. EF-G/EF-2 subfamily.</text>
</comment>
<gene>
    <name evidence="5 7" type="primary">MEF2</name>
    <name evidence="7" type="ORF">ATY40_BA7503288</name>
</gene>
<dbReference type="GO" id="GO:0032543">
    <property type="term" value="P:mitochondrial translation"/>
    <property type="evidence" value="ECO:0007669"/>
    <property type="project" value="UniProtKB-UniRule"/>
</dbReference>
<dbReference type="InterPro" id="IPR035649">
    <property type="entry name" value="EFG_V"/>
</dbReference>
<dbReference type="NCBIfam" id="TIGR00231">
    <property type="entry name" value="small_GTP"/>
    <property type="match status" value="1"/>
</dbReference>
<dbReference type="HAMAP" id="MF_03059">
    <property type="entry name" value="mEF_G_2"/>
    <property type="match status" value="1"/>
</dbReference>
<evidence type="ECO:0000256" key="3">
    <source>
        <dbReference type="ARBA" id="ARBA00023128"/>
    </source>
</evidence>
<dbReference type="InterPro" id="IPR027417">
    <property type="entry name" value="P-loop_NTPase"/>
</dbReference>
<evidence type="ECO:0000256" key="2">
    <source>
        <dbReference type="ARBA" id="ARBA00022917"/>
    </source>
</evidence>
<dbReference type="InterPro" id="IPR053905">
    <property type="entry name" value="EF-G-like_DII"/>
</dbReference>
<dbReference type="Gene3D" id="3.40.50.300">
    <property type="entry name" value="P-loop containing nucleotide triphosphate hydrolases"/>
    <property type="match status" value="1"/>
</dbReference>
<keyword evidence="3 5" id="KW-0496">Mitochondrion</keyword>
<dbReference type="PROSITE" id="PS51722">
    <property type="entry name" value="G_TR_2"/>
    <property type="match status" value="1"/>
</dbReference>
<dbReference type="Gene3D" id="2.40.30.10">
    <property type="entry name" value="Translation factors"/>
    <property type="match status" value="1"/>
</dbReference>
<dbReference type="InterPro" id="IPR000795">
    <property type="entry name" value="T_Tr_GTP-bd_dom"/>
</dbReference>
<dbReference type="OrthoDB" id="198619at2759"/>
<evidence type="ECO:0000313" key="7">
    <source>
        <dbReference type="EMBL" id="ANZ75030.1"/>
    </source>
</evidence>
<dbReference type="PROSITE" id="PS00301">
    <property type="entry name" value="G_TR_1"/>
    <property type="match status" value="1"/>
</dbReference>
<dbReference type="InterPro" id="IPR009000">
    <property type="entry name" value="Transl_B-barrel_sf"/>
</dbReference>
<dbReference type="Gene3D" id="3.30.70.870">
    <property type="entry name" value="Elongation Factor G (Translational Gtpase), domain 3"/>
    <property type="match status" value="1"/>
</dbReference>
<feature type="binding site" evidence="5">
    <location>
        <begin position="145"/>
        <end position="148"/>
    </location>
    <ligand>
        <name>GTP</name>
        <dbReference type="ChEBI" id="CHEBI:37565"/>
    </ligand>
</feature>
<dbReference type="InterPro" id="IPR005225">
    <property type="entry name" value="Small_GTP-bd"/>
</dbReference>
<evidence type="ECO:0000256" key="5">
    <source>
        <dbReference type="HAMAP-Rule" id="MF_03059"/>
    </source>
</evidence>
<protein>
    <recommendedName>
        <fullName evidence="5">Ribosome-releasing factor 2, mitochondrial</fullName>
        <shortName evidence="5">RRF2mt</shortName>
    </recommendedName>
    <alternativeName>
        <fullName evidence="5">Elongation factor G 2, mitochondrial</fullName>
        <shortName evidence="5">EF-G2mt</shortName>
        <shortName evidence="5">mEF-G 2</shortName>
    </alternativeName>
</protein>
<dbReference type="InterPro" id="IPR031157">
    <property type="entry name" value="G_TR_CS"/>
</dbReference>
<keyword evidence="4 5" id="KW-0342">GTP-binding</keyword>
<dbReference type="FunFam" id="3.40.50.300:FF:000514">
    <property type="entry name" value="Ribosome-releasing factor 2, mitochondrial"/>
    <property type="match status" value="1"/>
</dbReference>
<keyword evidence="1 5" id="KW-0547">Nucleotide-binding</keyword>
<dbReference type="CDD" id="cd01886">
    <property type="entry name" value="EF-G"/>
    <property type="match status" value="1"/>
</dbReference>
<dbReference type="AlphaFoldDB" id="A0A1B2JAJ1"/>
<reference evidence="7 8" key="1">
    <citation type="submission" date="2016-02" db="EMBL/GenBank/DDBJ databases">
        <title>Comparative genomic and transcriptomic foundation for Pichia pastoris.</title>
        <authorList>
            <person name="Love K.R."/>
            <person name="Shah K.A."/>
            <person name="Whittaker C.A."/>
            <person name="Wu J."/>
            <person name="Bartlett M.C."/>
            <person name="Ma D."/>
            <person name="Leeson R.L."/>
            <person name="Priest M."/>
            <person name="Young S.K."/>
            <person name="Love J.C."/>
        </authorList>
    </citation>
    <scope>NUCLEOTIDE SEQUENCE [LARGE SCALE GENOMIC DNA]</scope>
    <source>
        <strain evidence="7 8">ATCC 28485</strain>
    </source>
</reference>
<dbReference type="EMBL" id="CP014585">
    <property type="protein sequence ID" value="ANZ75030.1"/>
    <property type="molecule type" value="Genomic_DNA"/>
</dbReference>
<dbReference type="CDD" id="cd16262">
    <property type="entry name" value="EFG_III"/>
    <property type="match status" value="1"/>
</dbReference>
<keyword evidence="8" id="KW-1185">Reference proteome</keyword>
<evidence type="ECO:0000259" key="6">
    <source>
        <dbReference type="PROSITE" id="PS51722"/>
    </source>
</evidence>
<dbReference type="SUPFAM" id="SSF54980">
    <property type="entry name" value="EF-G C-terminal domain-like"/>
    <property type="match status" value="2"/>
</dbReference>
<dbReference type="Proteomes" id="UP000094565">
    <property type="component" value="Chromosome 2"/>
</dbReference>
<feature type="binding site" evidence="5">
    <location>
        <begin position="91"/>
        <end position="95"/>
    </location>
    <ligand>
        <name>GTP</name>
        <dbReference type="ChEBI" id="CHEBI:37565"/>
    </ligand>
</feature>
<dbReference type="InterPro" id="IPR041095">
    <property type="entry name" value="EFG_II"/>
</dbReference>
<dbReference type="InterPro" id="IPR009022">
    <property type="entry name" value="EFG_III"/>
</dbReference>
<dbReference type="InterPro" id="IPR000640">
    <property type="entry name" value="EFG_V-like"/>
</dbReference>
<evidence type="ECO:0000313" key="8">
    <source>
        <dbReference type="Proteomes" id="UP000094565"/>
    </source>
</evidence>
<comment type="function">
    <text evidence="5">Mitochondrial GTPase that mediates the disassembly of ribosomes from messenger RNA at the termination of mitochondrial protein biosynthesis. Not involved in the GTP-dependent ribosomal translocation step during translation elongation.</text>
</comment>
<dbReference type="SUPFAM" id="SSF52540">
    <property type="entry name" value="P-loop containing nucleoside triphosphate hydrolases"/>
    <property type="match status" value="1"/>
</dbReference>
<name>A0A1B2JAJ1_PICPA</name>
<dbReference type="InterPro" id="IPR035647">
    <property type="entry name" value="EFG_III/V"/>
</dbReference>
<dbReference type="InterPro" id="IPR030851">
    <property type="entry name" value="EFG2"/>
</dbReference>
<dbReference type="Pfam" id="PF00009">
    <property type="entry name" value="GTP_EFTU"/>
    <property type="match status" value="1"/>
</dbReference>
<organism evidence="7 8">
    <name type="scientific">Komagataella pastoris</name>
    <name type="common">Yeast</name>
    <name type="synonym">Pichia pastoris</name>
    <dbReference type="NCBI Taxonomy" id="4922"/>
    <lineage>
        <taxon>Eukaryota</taxon>
        <taxon>Fungi</taxon>
        <taxon>Dikarya</taxon>
        <taxon>Ascomycota</taxon>
        <taxon>Saccharomycotina</taxon>
        <taxon>Pichiomycetes</taxon>
        <taxon>Pichiales</taxon>
        <taxon>Pichiaceae</taxon>
        <taxon>Komagataella</taxon>
    </lineage>
</organism>
<evidence type="ECO:0000256" key="1">
    <source>
        <dbReference type="ARBA" id="ARBA00022741"/>
    </source>
</evidence>
<dbReference type="PANTHER" id="PTHR43261:SF1">
    <property type="entry name" value="RIBOSOME-RELEASING FACTOR 2, MITOCHONDRIAL"/>
    <property type="match status" value="1"/>
</dbReference>
<dbReference type="Pfam" id="PF22042">
    <property type="entry name" value="EF-G_D2"/>
    <property type="match status" value="1"/>
</dbReference>
<feature type="binding site" evidence="5">
    <location>
        <begin position="27"/>
        <end position="34"/>
    </location>
    <ligand>
        <name>GTP</name>
        <dbReference type="ChEBI" id="CHEBI:37565"/>
    </ligand>
</feature>
<dbReference type="GO" id="GO:0032790">
    <property type="term" value="P:ribosome disassembly"/>
    <property type="evidence" value="ECO:0007669"/>
    <property type="project" value="UniProtKB-UniRule"/>
</dbReference>
<dbReference type="Pfam" id="PF14492">
    <property type="entry name" value="EFG_III"/>
    <property type="match status" value="1"/>
</dbReference>
<proteinExistence type="inferred from homology"/>
<accession>A0A1B2JAJ1</accession>
<dbReference type="PANTHER" id="PTHR43261">
    <property type="entry name" value="TRANSLATION ELONGATION FACTOR G-RELATED"/>
    <property type="match status" value="1"/>
</dbReference>
<dbReference type="Pfam" id="PF00679">
    <property type="entry name" value="EFG_C"/>
    <property type="match status" value="1"/>
</dbReference>
<dbReference type="CDD" id="cd03713">
    <property type="entry name" value="EFG_mtEFG_C"/>
    <property type="match status" value="1"/>
</dbReference>
<dbReference type="SMART" id="SM00838">
    <property type="entry name" value="EFG_C"/>
    <property type="match status" value="1"/>
</dbReference>
<comment type="subcellular location">
    <subcellularLocation>
        <location evidence="5">Mitochondrion</location>
    </subcellularLocation>
</comment>
<keyword evidence="2 5" id="KW-0648">Protein biosynthesis</keyword>
<dbReference type="SUPFAM" id="SSF50447">
    <property type="entry name" value="Translation proteins"/>
    <property type="match status" value="1"/>
</dbReference>
<dbReference type="PRINTS" id="PR00315">
    <property type="entry name" value="ELONGATNFCT"/>
</dbReference>
<evidence type="ECO:0000256" key="4">
    <source>
        <dbReference type="ARBA" id="ARBA00023134"/>
    </source>
</evidence>
<dbReference type="GO" id="GO:0005759">
    <property type="term" value="C:mitochondrial matrix"/>
    <property type="evidence" value="ECO:0007669"/>
    <property type="project" value="UniProtKB-ARBA"/>
</dbReference>
<dbReference type="GO" id="GO:0003924">
    <property type="term" value="F:GTPase activity"/>
    <property type="evidence" value="ECO:0007669"/>
    <property type="project" value="UniProtKB-UniRule"/>
</dbReference>